<sequence length="104" mass="11909">MIGCADAEPGARSKGGCFWNTRKASRFLNHEGRGWQFIRLNEHWLPGAVLNFEIKFINRELFIEGYMDSQARLYLQGDQVKLLAPLQIELPSVEVVLAYIIQTL</sequence>
<name>A0A4C1UDV4_EUMVA</name>
<keyword evidence="2" id="KW-1185">Reference proteome</keyword>
<proteinExistence type="predicted"/>
<gene>
    <name evidence="1" type="ORF">EVAR_15859_1</name>
</gene>
<reference evidence="1 2" key="1">
    <citation type="journal article" date="2019" name="Commun. Biol.">
        <title>The bagworm genome reveals a unique fibroin gene that provides high tensile strength.</title>
        <authorList>
            <person name="Kono N."/>
            <person name="Nakamura H."/>
            <person name="Ohtoshi R."/>
            <person name="Tomita M."/>
            <person name="Numata K."/>
            <person name="Arakawa K."/>
        </authorList>
    </citation>
    <scope>NUCLEOTIDE SEQUENCE [LARGE SCALE GENOMIC DNA]</scope>
</reference>
<evidence type="ECO:0000313" key="1">
    <source>
        <dbReference type="EMBL" id="GBP24653.1"/>
    </source>
</evidence>
<dbReference type="EMBL" id="BGZK01000164">
    <property type="protein sequence ID" value="GBP24653.1"/>
    <property type="molecule type" value="Genomic_DNA"/>
</dbReference>
<dbReference type="AlphaFoldDB" id="A0A4C1UDV4"/>
<protein>
    <submittedName>
        <fullName evidence="1">Uncharacterized protein</fullName>
    </submittedName>
</protein>
<evidence type="ECO:0000313" key="2">
    <source>
        <dbReference type="Proteomes" id="UP000299102"/>
    </source>
</evidence>
<organism evidence="1 2">
    <name type="scientific">Eumeta variegata</name>
    <name type="common">Bagworm moth</name>
    <name type="synonym">Eumeta japonica</name>
    <dbReference type="NCBI Taxonomy" id="151549"/>
    <lineage>
        <taxon>Eukaryota</taxon>
        <taxon>Metazoa</taxon>
        <taxon>Ecdysozoa</taxon>
        <taxon>Arthropoda</taxon>
        <taxon>Hexapoda</taxon>
        <taxon>Insecta</taxon>
        <taxon>Pterygota</taxon>
        <taxon>Neoptera</taxon>
        <taxon>Endopterygota</taxon>
        <taxon>Lepidoptera</taxon>
        <taxon>Glossata</taxon>
        <taxon>Ditrysia</taxon>
        <taxon>Tineoidea</taxon>
        <taxon>Psychidae</taxon>
        <taxon>Oiketicinae</taxon>
        <taxon>Eumeta</taxon>
    </lineage>
</organism>
<dbReference type="Proteomes" id="UP000299102">
    <property type="component" value="Unassembled WGS sequence"/>
</dbReference>
<comment type="caution">
    <text evidence="1">The sequence shown here is derived from an EMBL/GenBank/DDBJ whole genome shotgun (WGS) entry which is preliminary data.</text>
</comment>
<accession>A0A4C1UDV4</accession>